<name>A0A195BZK6_9HYME</name>
<evidence type="ECO:0000313" key="2">
    <source>
        <dbReference type="Proteomes" id="UP000078540"/>
    </source>
</evidence>
<evidence type="ECO:0000313" key="1">
    <source>
        <dbReference type="EMBL" id="KYM93356.1"/>
    </source>
</evidence>
<sequence length="171" mass="19656">MISSTMISFWRFSSSSPITTFVYITSTISIRSMSKKDKTLTFCVSAFGSQLERSVNDRRFWMDPLNFVIVKNMNFEEVSAIHDPSIDIGAMIDPNPAFDPPISSSLDLRQRDFTLTGFEESESYPVNHSSDVTAPSYPVLTNYFRHQYLVVLETIFPYLKEFVSENQHFPH</sequence>
<dbReference type="AlphaFoldDB" id="A0A195BZK6"/>
<protein>
    <submittedName>
        <fullName evidence="1">Uncharacterized protein</fullName>
    </submittedName>
</protein>
<reference evidence="1 2" key="1">
    <citation type="submission" date="2015-09" db="EMBL/GenBank/DDBJ databases">
        <title>Atta colombica WGS genome.</title>
        <authorList>
            <person name="Nygaard S."/>
            <person name="Hu H."/>
            <person name="Boomsma J."/>
            <person name="Zhang G."/>
        </authorList>
    </citation>
    <scope>NUCLEOTIDE SEQUENCE [LARGE SCALE GENOMIC DNA]</scope>
    <source>
        <strain evidence="1">Treedump-2</strain>
        <tissue evidence="1">Whole body</tissue>
    </source>
</reference>
<accession>A0A195BZK6</accession>
<keyword evidence="2" id="KW-1185">Reference proteome</keyword>
<organism evidence="1 2">
    <name type="scientific">Atta colombica</name>
    <dbReference type="NCBI Taxonomy" id="520822"/>
    <lineage>
        <taxon>Eukaryota</taxon>
        <taxon>Metazoa</taxon>
        <taxon>Ecdysozoa</taxon>
        <taxon>Arthropoda</taxon>
        <taxon>Hexapoda</taxon>
        <taxon>Insecta</taxon>
        <taxon>Pterygota</taxon>
        <taxon>Neoptera</taxon>
        <taxon>Endopterygota</taxon>
        <taxon>Hymenoptera</taxon>
        <taxon>Apocrita</taxon>
        <taxon>Aculeata</taxon>
        <taxon>Formicoidea</taxon>
        <taxon>Formicidae</taxon>
        <taxon>Myrmicinae</taxon>
        <taxon>Atta</taxon>
    </lineage>
</organism>
<proteinExistence type="predicted"/>
<gene>
    <name evidence="1" type="ORF">ALC53_00293</name>
</gene>
<dbReference type="EMBL" id="KQ976394">
    <property type="protein sequence ID" value="KYM93356.1"/>
    <property type="molecule type" value="Genomic_DNA"/>
</dbReference>
<dbReference type="Proteomes" id="UP000078540">
    <property type="component" value="Unassembled WGS sequence"/>
</dbReference>